<keyword evidence="2" id="KW-1185">Reference proteome</keyword>
<sequence>MFVLIKNLTTLTFSCRFYWKEGVKVIDRYLGGILTGLMVRRMMFMESKVFRVRDFNCIELRVNNPEMATKWFTAATTYSVIKPQASRFEALVLQRPDDPTGFRIILIDSDLQRDVFWQNLTAAIYLAQSRWICGSLREAKLRVVNHVMRRNGRQNLGRIDRSRSRGGIEEEVVWCLGSVGCRNNFQSLVKEFHSLLSDGQDSIHNERVQNAVDAVASRAE</sequence>
<dbReference type="AlphaFoldDB" id="A0AAW0ADN2"/>
<name>A0AAW0ADN2_9AGAR</name>
<dbReference type="Proteomes" id="UP001362999">
    <property type="component" value="Unassembled WGS sequence"/>
</dbReference>
<reference evidence="1 2" key="1">
    <citation type="journal article" date="2024" name="J Genomics">
        <title>Draft genome sequencing and assembly of Favolaschia claudopus CIRM-BRFM 2984 isolated from oak limbs.</title>
        <authorList>
            <person name="Navarro D."/>
            <person name="Drula E."/>
            <person name="Chaduli D."/>
            <person name="Cazenave R."/>
            <person name="Ahrendt S."/>
            <person name="Wang J."/>
            <person name="Lipzen A."/>
            <person name="Daum C."/>
            <person name="Barry K."/>
            <person name="Grigoriev I.V."/>
            <person name="Favel A."/>
            <person name="Rosso M.N."/>
            <person name="Martin F."/>
        </authorList>
    </citation>
    <scope>NUCLEOTIDE SEQUENCE [LARGE SCALE GENOMIC DNA]</scope>
    <source>
        <strain evidence="1 2">CIRM-BRFM 2984</strain>
    </source>
</reference>
<gene>
    <name evidence="1" type="ORF">R3P38DRAFT_2793151</name>
</gene>
<proteinExistence type="predicted"/>
<accession>A0AAW0ADN2</accession>
<dbReference type="EMBL" id="JAWWNJ010000073">
    <property type="protein sequence ID" value="KAK7006998.1"/>
    <property type="molecule type" value="Genomic_DNA"/>
</dbReference>
<evidence type="ECO:0000313" key="1">
    <source>
        <dbReference type="EMBL" id="KAK7006998.1"/>
    </source>
</evidence>
<protein>
    <submittedName>
        <fullName evidence="1">Uncharacterized protein</fullName>
    </submittedName>
</protein>
<evidence type="ECO:0000313" key="2">
    <source>
        <dbReference type="Proteomes" id="UP001362999"/>
    </source>
</evidence>
<organism evidence="1 2">
    <name type="scientific">Favolaschia claudopus</name>
    <dbReference type="NCBI Taxonomy" id="2862362"/>
    <lineage>
        <taxon>Eukaryota</taxon>
        <taxon>Fungi</taxon>
        <taxon>Dikarya</taxon>
        <taxon>Basidiomycota</taxon>
        <taxon>Agaricomycotina</taxon>
        <taxon>Agaricomycetes</taxon>
        <taxon>Agaricomycetidae</taxon>
        <taxon>Agaricales</taxon>
        <taxon>Marasmiineae</taxon>
        <taxon>Mycenaceae</taxon>
        <taxon>Favolaschia</taxon>
    </lineage>
</organism>
<comment type="caution">
    <text evidence="1">The sequence shown here is derived from an EMBL/GenBank/DDBJ whole genome shotgun (WGS) entry which is preliminary data.</text>
</comment>